<proteinExistence type="predicted"/>
<protein>
    <submittedName>
        <fullName evidence="2">Uncharacterized protein</fullName>
    </submittedName>
</protein>
<accession>W7E643</accession>
<dbReference type="EMBL" id="KI968845">
    <property type="protein sequence ID" value="EUN21485.1"/>
    <property type="molecule type" value="Genomic_DNA"/>
</dbReference>
<organism evidence="2 3">
    <name type="scientific">Bipolaris victoriae (strain FI3)</name>
    <name type="common">Victoria blight of oats agent</name>
    <name type="synonym">Cochliobolus victoriae</name>
    <dbReference type="NCBI Taxonomy" id="930091"/>
    <lineage>
        <taxon>Eukaryota</taxon>
        <taxon>Fungi</taxon>
        <taxon>Dikarya</taxon>
        <taxon>Ascomycota</taxon>
        <taxon>Pezizomycotina</taxon>
        <taxon>Dothideomycetes</taxon>
        <taxon>Pleosporomycetidae</taxon>
        <taxon>Pleosporales</taxon>
        <taxon>Pleosporineae</taxon>
        <taxon>Pleosporaceae</taxon>
        <taxon>Bipolaris</taxon>
    </lineage>
</organism>
<dbReference type="GeneID" id="26250435"/>
<keyword evidence="1" id="KW-0472">Membrane</keyword>
<dbReference type="AlphaFoldDB" id="W7E643"/>
<feature type="transmembrane region" description="Helical" evidence="1">
    <location>
        <begin position="23"/>
        <end position="41"/>
    </location>
</feature>
<name>W7E643_BIPV3</name>
<evidence type="ECO:0000313" key="3">
    <source>
        <dbReference type="Proteomes" id="UP000054337"/>
    </source>
</evidence>
<gene>
    <name evidence="2" type="ORF">COCVIDRAFT_113856</name>
</gene>
<reference evidence="2 3" key="1">
    <citation type="journal article" date="2013" name="PLoS Genet.">
        <title>Comparative genome structure, secondary metabolite, and effector coding capacity across Cochliobolus pathogens.</title>
        <authorList>
            <person name="Condon B.J."/>
            <person name="Leng Y."/>
            <person name="Wu D."/>
            <person name="Bushley K.E."/>
            <person name="Ohm R.A."/>
            <person name="Otillar R."/>
            <person name="Martin J."/>
            <person name="Schackwitz W."/>
            <person name="Grimwood J."/>
            <person name="MohdZainudin N."/>
            <person name="Xue C."/>
            <person name="Wang R."/>
            <person name="Manning V.A."/>
            <person name="Dhillon B."/>
            <person name="Tu Z.J."/>
            <person name="Steffenson B.J."/>
            <person name="Salamov A."/>
            <person name="Sun H."/>
            <person name="Lowry S."/>
            <person name="LaButti K."/>
            <person name="Han J."/>
            <person name="Copeland A."/>
            <person name="Lindquist E."/>
            <person name="Barry K."/>
            <person name="Schmutz J."/>
            <person name="Baker S.E."/>
            <person name="Ciuffetti L.M."/>
            <person name="Grigoriev I.V."/>
            <person name="Zhong S."/>
            <person name="Turgeon B.G."/>
        </authorList>
    </citation>
    <scope>NUCLEOTIDE SEQUENCE [LARGE SCALE GENOMIC DNA]</scope>
    <source>
        <strain evidence="2 3">FI3</strain>
    </source>
</reference>
<keyword evidence="1" id="KW-1133">Transmembrane helix</keyword>
<dbReference type="Proteomes" id="UP000054337">
    <property type="component" value="Unassembled WGS sequence"/>
</dbReference>
<dbReference type="HOGENOM" id="CLU_1959202_0_0_1"/>
<keyword evidence="1" id="KW-0812">Transmembrane</keyword>
<evidence type="ECO:0000256" key="1">
    <source>
        <dbReference type="SAM" id="Phobius"/>
    </source>
</evidence>
<keyword evidence="3" id="KW-1185">Reference proteome</keyword>
<sequence length="128" mass="14090">MQREIGATDSVSGLNFNDMTRSLLDFDICTVVIFPCAYFLWEVPLLIILPIELDLLSGPALALTALRLINWARQQCARLTSPSTQLAYFSSKVGVGVNKSLLVFKLAGLEFLVCRHVSVSLLGLNRSC</sequence>
<evidence type="ECO:0000313" key="2">
    <source>
        <dbReference type="EMBL" id="EUN21485.1"/>
    </source>
</evidence>
<dbReference type="RefSeq" id="XP_014551065.1">
    <property type="nucleotide sequence ID" value="XM_014695579.1"/>
</dbReference>